<comment type="caution">
    <text evidence="5">The sequence shown here is derived from an EMBL/GenBank/DDBJ whole genome shotgun (WGS) entry which is preliminary data.</text>
</comment>
<dbReference type="SUPFAM" id="SSF46785">
    <property type="entry name" value="Winged helix' DNA-binding domain"/>
    <property type="match status" value="1"/>
</dbReference>
<accession>A0A2P8DMP4</accession>
<evidence type="ECO:0000256" key="1">
    <source>
        <dbReference type="ARBA" id="ARBA00023015"/>
    </source>
</evidence>
<organism evidence="5 6">
    <name type="scientific">Murinocardiopsis flavida</name>
    <dbReference type="NCBI Taxonomy" id="645275"/>
    <lineage>
        <taxon>Bacteria</taxon>
        <taxon>Bacillati</taxon>
        <taxon>Actinomycetota</taxon>
        <taxon>Actinomycetes</taxon>
        <taxon>Streptosporangiales</taxon>
        <taxon>Nocardiopsidaceae</taxon>
        <taxon>Murinocardiopsis</taxon>
    </lineage>
</organism>
<feature type="domain" description="HTH gntR-type" evidence="4">
    <location>
        <begin position="12"/>
        <end position="79"/>
    </location>
</feature>
<dbReference type="CDD" id="cd07377">
    <property type="entry name" value="WHTH_GntR"/>
    <property type="match status" value="1"/>
</dbReference>
<dbReference type="GO" id="GO:0003677">
    <property type="term" value="F:DNA binding"/>
    <property type="evidence" value="ECO:0007669"/>
    <property type="project" value="UniProtKB-KW"/>
</dbReference>
<dbReference type="InterPro" id="IPR000524">
    <property type="entry name" value="Tscrpt_reg_HTH_GntR"/>
</dbReference>
<dbReference type="PANTHER" id="PTHR43537:SF45">
    <property type="entry name" value="GNTR FAMILY REGULATORY PROTEIN"/>
    <property type="match status" value="1"/>
</dbReference>
<dbReference type="SMART" id="SM00345">
    <property type="entry name" value="HTH_GNTR"/>
    <property type="match status" value="1"/>
</dbReference>
<evidence type="ECO:0000259" key="4">
    <source>
        <dbReference type="PROSITE" id="PS50949"/>
    </source>
</evidence>
<keyword evidence="3" id="KW-0804">Transcription</keyword>
<evidence type="ECO:0000313" key="5">
    <source>
        <dbReference type="EMBL" id="PSK98482.1"/>
    </source>
</evidence>
<dbReference type="InterPro" id="IPR011711">
    <property type="entry name" value="GntR_C"/>
</dbReference>
<keyword evidence="6" id="KW-1185">Reference proteome</keyword>
<dbReference type="SMART" id="SM00895">
    <property type="entry name" value="FCD"/>
    <property type="match status" value="1"/>
</dbReference>
<dbReference type="GO" id="GO:0003700">
    <property type="term" value="F:DNA-binding transcription factor activity"/>
    <property type="evidence" value="ECO:0007669"/>
    <property type="project" value="InterPro"/>
</dbReference>
<dbReference type="InterPro" id="IPR036390">
    <property type="entry name" value="WH_DNA-bd_sf"/>
</dbReference>
<keyword evidence="1" id="KW-0805">Transcription regulation</keyword>
<dbReference type="InterPro" id="IPR036388">
    <property type="entry name" value="WH-like_DNA-bd_sf"/>
</dbReference>
<evidence type="ECO:0000256" key="2">
    <source>
        <dbReference type="ARBA" id="ARBA00023125"/>
    </source>
</evidence>
<keyword evidence="2" id="KW-0238">DNA-binding</keyword>
<dbReference type="OrthoDB" id="5243844at2"/>
<dbReference type="Pfam" id="PF07729">
    <property type="entry name" value="FCD"/>
    <property type="match status" value="1"/>
</dbReference>
<proteinExistence type="predicted"/>
<dbReference type="Proteomes" id="UP000240542">
    <property type="component" value="Unassembled WGS sequence"/>
</dbReference>
<dbReference type="AlphaFoldDB" id="A0A2P8DMP4"/>
<protein>
    <submittedName>
        <fullName evidence="5">GntR family transcriptional regulator</fullName>
    </submittedName>
</protein>
<dbReference type="Pfam" id="PF00392">
    <property type="entry name" value="GntR"/>
    <property type="match status" value="1"/>
</dbReference>
<dbReference type="Gene3D" id="1.10.10.10">
    <property type="entry name" value="Winged helix-like DNA-binding domain superfamily/Winged helix DNA-binding domain"/>
    <property type="match status" value="1"/>
</dbReference>
<dbReference type="PRINTS" id="PR00035">
    <property type="entry name" value="HTHGNTR"/>
</dbReference>
<gene>
    <name evidence="5" type="ORF">CLV63_105156</name>
</gene>
<sequence>MPLDEAGATEASSATDRVVDVLRTRLLEGVLAPGTALRETPVAAELDVSRNTLREALRLLTSEGLVAQAPNKGAFVRAFTAAEVRDIYRTRRVLEVQAATESAVAGEERFAAMEAAVLAKERAERERLWRAAGTASLRFHQALVAVLGSRRLDDFFRTLLAQLRLAWAASCDEERFQRGWAARDRELYELLRQGGRTQGVGVLLVYLEDSERQALDGLRRAASAR</sequence>
<dbReference type="PANTHER" id="PTHR43537">
    <property type="entry name" value="TRANSCRIPTIONAL REGULATOR, GNTR FAMILY"/>
    <property type="match status" value="1"/>
</dbReference>
<dbReference type="Gene3D" id="1.20.120.530">
    <property type="entry name" value="GntR ligand-binding domain-like"/>
    <property type="match status" value="1"/>
</dbReference>
<dbReference type="SUPFAM" id="SSF48008">
    <property type="entry name" value="GntR ligand-binding domain-like"/>
    <property type="match status" value="1"/>
</dbReference>
<dbReference type="EMBL" id="PYGA01000005">
    <property type="protein sequence ID" value="PSK98482.1"/>
    <property type="molecule type" value="Genomic_DNA"/>
</dbReference>
<dbReference type="InterPro" id="IPR008920">
    <property type="entry name" value="TF_FadR/GntR_C"/>
</dbReference>
<evidence type="ECO:0000313" key="6">
    <source>
        <dbReference type="Proteomes" id="UP000240542"/>
    </source>
</evidence>
<evidence type="ECO:0000256" key="3">
    <source>
        <dbReference type="ARBA" id="ARBA00023163"/>
    </source>
</evidence>
<dbReference type="PROSITE" id="PS50949">
    <property type="entry name" value="HTH_GNTR"/>
    <property type="match status" value="1"/>
</dbReference>
<dbReference type="RefSeq" id="WP_106582561.1">
    <property type="nucleotide sequence ID" value="NZ_PYGA01000005.1"/>
</dbReference>
<reference evidence="5 6" key="1">
    <citation type="submission" date="2018-03" db="EMBL/GenBank/DDBJ databases">
        <title>Genomic Encyclopedia of Archaeal and Bacterial Type Strains, Phase II (KMG-II): from individual species to whole genera.</title>
        <authorList>
            <person name="Goeker M."/>
        </authorList>
    </citation>
    <scope>NUCLEOTIDE SEQUENCE [LARGE SCALE GENOMIC DNA]</scope>
    <source>
        <strain evidence="5 6">DSM 45312</strain>
    </source>
</reference>
<name>A0A2P8DMP4_9ACTN</name>